<evidence type="ECO:0000256" key="13">
    <source>
        <dbReference type="SAM" id="Phobius"/>
    </source>
</evidence>
<evidence type="ECO:0000313" key="16">
    <source>
        <dbReference type="Proteomes" id="UP000694941"/>
    </source>
</evidence>
<dbReference type="InterPro" id="IPR002172">
    <property type="entry name" value="LDrepeatLR_classA_rpt"/>
</dbReference>
<dbReference type="GeneID" id="106461200"/>
<dbReference type="Pfam" id="PF00057">
    <property type="entry name" value="Ldl_recept_a"/>
    <property type="match status" value="1"/>
</dbReference>
<evidence type="ECO:0000256" key="9">
    <source>
        <dbReference type="PROSITE-ProRule" id="PRU00124"/>
    </source>
</evidence>
<dbReference type="SMART" id="SM00137">
    <property type="entry name" value="MAM"/>
    <property type="match status" value="1"/>
</dbReference>
<feature type="binding site" evidence="10">
    <location>
        <position position="795"/>
    </location>
    <ligand>
        <name>ATP</name>
        <dbReference type="ChEBI" id="CHEBI:30616"/>
    </ligand>
</feature>
<evidence type="ECO:0000259" key="15">
    <source>
        <dbReference type="PROSITE" id="PS50060"/>
    </source>
</evidence>
<evidence type="ECO:0000256" key="6">
    <source>
        <dbReference type="ARBA" id="ARBA00023137"/>
    </source>
</evidence>
<keyword evidence="13" id="KW-1133">Transmembrane helix</keyword>
<evidence type="ECO:0000256" key="7">
    <source>
        <dbReference type="ARBA" id="ARBA00023157"/>
    </source>
</evidence>
<evidence type="ECO:0000259" key="14">
    <source>
        <dbReference type="PROSITE" id="PS50011"/>
    </source>
</evidence>
<dbReference type="Gene3D" id="2.60.120.200">
    <property type="match status" value="2"/>
</dbReference>
<dbReference type="SUPFAM" id="SSF49899">
    <property type="entry name" value="Concanavalin A-like lectins/glucanases"/>
    <property type="match status" value="2"/>
</dbReference>
<dbReference type="Gene3D" id="3.30.200.20">
    <property type="entry name" value="Phosphorylase Kinase, domain 1"/>
    <property type="match status" value="1"/>
</dbReference>
<dbReference type="PANTHER" id="PTHR24416">
    <property type="entry name" value="TYROSINE-PROTEIN KINASE RECEPTOR"/>
    <property type="match status" value="1"/>
</dbReference>
<evidence type="ECO:0000256" key="12">
    <source>
        <dbReference type="SAM" id="MobiDB-lite"/>
    </source>
</evidence>
<dbReference type="InterPro" id="IPR011009">
    <property type="entry name" value="Kinase-like_dom_sf"/>
</dbReference>
<dbReference type="CDD" id="cd05036">
    <property type="entry name" value="PTKc_ALK_LTK"/>
    <property type="match status" value="1"/>
</dbReference>
<feature type="transmembrane region" description="Helical" evidence="13">
    <location>
        <begin position="678"/>
        <end position="700"/>
    </location>
</feature>
<sequence length="1322" mass="145869">MSGTQANCMVEFWLHMFNMIEGRISVVVRTRDVVWETSFYAGNSRNMWEKFSSKVGSVSQPFQLVLEIMEGDVAPAHLAIDNIQLINCETNNSGKKKCELKHFMCSNQLCIDRSQVCDISRDCMEGEDEEQDCDKVPSNARCTFEDGMCGWTNIKFDDSEWKLQSGPTPLNHTGPVVDHTFRNTSGKYLWAEFHSRKAAFGHRAILNSAIYEPPPLYHIIPHSGYYNSCEVRFFYHMYGAHMGELLLFCLELDPSYPTGRKIFLWRSYGDQGELWKRQVITIPKITHNFQLQFQASRGLRHLSDVAIDDVSLSPECFGIGVPPEINLQYQATTKANEVAWQPSVYPPPILSNVSKGYTLTTCGARGRYGPINDQCKDTYSGTSTRVSVIMEDPFKGVQMWTVPKTGKYTVFAYGAGGGEGVENRGTSRGSFVRATFNWLEGEVLLFLIGQKGVSACAELDPHTGRPVPLVVAAGGGGLSHTRNDDFRTAVDPNGRGINSGFLMTNGRSSRTGAGAGGGWNDTTQYNTSGLSLIEGALGGQVCGEGQNWKTDGGFGGGGGGCSAGGGGGGYKGGNTSYEDSYFTNGQGGTSYVNPEAFLTFAEPGSHKGDGKVDIVPAHTDCSCEYMCVLLDNEKQVVHCICPDDQILQSDGITCLHNNENPGITDHKSDGFHLATHHLVVIILCILVTVAVILFFCLLAFNRYRKKVSRSMNQEPLNSPDLQLSWIRQNNGGMVTEYNPNYEFGGSTYTIQDLPEIPRENLTLVKALGQGAFGEVYEGYLSNVPDEPYNMAVAIKTLPEFSSSQSELDFQMEALIMSKFSHSNIVGFIGVCFEKMPRFIVLELLAGGDLKSFLRDSRPKPDMRASVNMLDLLALAMDVAKGCQYLEQNHFIHRDIAARNCLLTSRGPDRVVKISDFGMARDVYRADYYRKGGKATLPVKWMPPEAFLDGIFTSKTDTWSFGILLWEVMSLGYIPYPGRGNQEVIQLVTSGGRLESPRNCPSPVYRIMTQCWHQIPDKRPNFSTLIERLGYCMQDPDVINASLPVFRRPPSSERDITVMRPTDGQNICLQVQRPKNGLNSPGSEDYLMPMPSSNYSLNTDKTEVQSSSSVESLEKLLHLEDPSIHRQRSNAAELKDPSSDVWETSFVEPGTSQTASSSQSLPNGHLRKRPKGYSEIPTYVELPPRPYSYYNCGNNTPKEGSKHIHGKETTKRTRSLKSLDALPIALGNNDVPPPGCHIQQPNGPLDLGILGSSDHPVSSNHVQQSNGPLDAVALGQQSSRYPLAYMNVDVNSNTKYNLHQTGTGAQRENNVASVSARLVNTDE</sequence>
<dbReference type="EC" id="2.7.10.1" evidence="11"/>
<dbReference type="PROSITE" id="PS00107">
    <property type="entry name" value="PROTEIN_KINASE_ATP"/>
    <property type="match status" value="1"/>
</dbReference>
<feature type="domain" description="MAM" evidence="15">
    <location>
        <begin position="140"/>
        <end position="318"/>
    </location>
</feature>
<evidence type="ECO:0000313" key="17">
    <source>
        <dbReference type="RefSeq" id="XP_022243768.1"/>
    </source>
</evidence>
<dbReference type="InterPro" id="IPR002011">
    <property type="entry name" value="Tyr_kinase_rcpt_2_CS"/>
</dbReference>
<keyword evidence="13" id="KW-0472">Membrane</keyword>
<organism evidence="16 17">
    <name type="scientific">Limulus polyphemus</name>
    <name type="common">Atlantic horseshoe crab</name>
    <dbReference type="NCBI Taxonomy" id="6850"/>
    <lineage>
        <taxon>Eukaryota</taxon>
        <taxon>Metazoa</taxon>
        <taxon>Ecdysozoa</taxon>
        <taxon>Arthropoda</taxon>
        <taxon>Chelicerata</taxon>
        <taxon>Merostomata</taxon>
        <taxon>Xiphosura</taxon>
        <taxon>Limulidae</taxon>
        <taxon>Limulus</taxon>
    </lineage>
</organism>
<feature type="region of interest" description="Disordered" evidence="12">
    <location>
        <begin position="1123"/>
        <end position="1177"/>
    </location>
</feature>
<dbReference type="PROSITE" id="PS50011">
    <property type="entry name" value="PROTEIN_KINASE_DOM"/>
    <property type="match status" value="1"/>
</dbReference>
<feature type="domain" description="Protein kinase" evidence="14">
    <location>
        <begin position="761"/>
        <end position="1037"/>
    </location>
</feature>
<dbReference type="InterPro" id="IPR023415">
    <property type="entry name" value="LDLR_class-A_CS"/>
</dbReference>
<dbReference type="RefSeq" id="XP_022243768.1">
    <property type="nucleotide sequence ID" value="XM_022388060.1"/>
</dbReference>
<comment type="caution">
    <text evidence="9">Lacks conserved residue(s) required for the propagation of feature annotation.</text>
</comment>
<dbReference type="InterPro" id="IPR017441">
    <property type="entry name" value="Protein_kinase_ATP_BS"/>
</dbReference>
<dbReference type="PRINTS" id="PR00109">
    <property type="entry name" value="TYRKINASE"/>
</dbReference>
<keyword evidence="4" id="KW-0418">Kinase</keyword>
<evidence type="ECO:0000256" key="4">
    <source>
        <dbReference type="ARBA" id="ARBA00022777"/>
    </source>
</evidence>
<dbReference type="InterPro" id="IPR008266">
    <property type="entry name" value="Tyr_kinase_AS"/>
</dbReference>
<keyword evidence="16" id="KW-1185">Reference proteome</keyword>
<feature type="domain" description="MAM" evidence="15">
    <location>
        <begin position="42"/>
        <end position="90"/>
    </location>
</feature>
<dbReference type="Gene3D" id="4.10.400.10">
    <property type="entry name" value="Low-density Lipoprotein Receptor"/>
    <property type="match status" value="1"/>
</dbReference>
<protein>
    <recommendedName>
        <fullName evidence="11">Tyrosine-protein kinase receptor</fullName>
        <ecNumber evidence="11">2.7.10.1</ecNumber>
    </recommendedName>
</protein>
<name>A0ABM1SJG2_LIMPO</name>
<dbReference type="InterPro" id="IPR001245">
    <property type="entry name" value="Ser-Thr/Tyr_kinase_cat_dom"/>
</dbReference>
<gene>
    <name evidence="17" type="primary">LOC106461200</name>
</gene>
<keyword evidence="11" id="KW-0597">Phosphoprotein</keyword>
<dbReference type="InterPro" id="IPR000719">
    <property type="entry name" value="Prot_kinase_dom"/>
</dbReference>
<dbReference type="InterPro" id="IPR036055">
    <property type="entry name" value="LDL_receptor-like_sf"/>
</dbReference>
<dbReference type="InterPro" id="IPR050122">
    <property type="entry name" value="RTK"/>
</dbReference>
<feature type="disulfide bond" evidence="9">
    <location>
        <begin position="105"/>
        <end position="123"/>
    </location>
</feature>
<feature type="region of interest" description="Disordered" evidence="12">
    <location>
        <begin position="1072"/>
        <end position="1109"/>
    </location>
</feature>
<dbReference type="PROSITE" id="PS50060">
    <property type="entry name" value="MAM_2"/>
    <property type="match status" value="2"/>
</dbReference>
<evidence type="ECO:0000256" key="1">
    <source>
        <dbReference type="ARBA" id="ARBA00004251"/>
    </source>
</evidence>
<evidence type="ECO:0000256" key="11">
    <source>
        <dbReference type="RuleBase" id="RU000312"/>
    </source>
</evidence>
<keyword evidence="5 10" id="KW-0067">ATP-binding</keyword>
<dbReference type="PANTHER" id="PTHR24416:SF604">
    <property type="entry name" value="RECEPTOR PROTEIN-TYROSINE KINASE"/>
    <property type="match status" value="1"/>
</dbReference>
<dbReference type="PROSITE" id="PS50068">
    <property type="entry name" value="LDLRA_2"/>
    <property type="match status" value="1"/>
</dbReference>
<comment type="similarity">
    <text evidence="11">Belongs to the protein kinase superfamily. Tyr protein kinase family. Insulin receptor subfamily.</text>
</comment>
<dbReference type="InterPro" id="IPR013320">
    <property type="entry name" value="ConA-like_dom_sf"/>
</dbReference>
<dbReference type="PROSITE" id="PS01209">
    <property type="entry name" value="LDLRA_1"/>
    <property type="match status" value="1"/>
</dbReference>
<keyword evidence="3 10" id="KW-0547">Nucleotide-binding</keyword>
<feature type="compositionally biased region" description="Polar residues" evidence="12">
    <location>
        <begin position="1149"/>
        <end position="1161"/>
    </location>
</feature>
<dbReference type="SUPFAM" id="SSF57424">
    <property type="entry name" value="LDL receptor-like module"/>
    <property type="match status" value="1"/>
</dbReference>
<dbReference type="InterPro" id="IPR020635">
    <property type="entry name" value="Tyr_kinase_cat_dom"/>
</dbReference>
<dbReference type="PROSITE" id="PS00239">
    <property type="entry name" value="RECEPTOR_TYR_KIN_II"/>
    <property type="match status" value="1"/>
</dbReference>
<dbReference type="InterPro" id="IPR000998">
    <property type="entry name" value="MAM_dom"/>
</dbReference>
<reference evidence="17" key="1">
    <citation type="submission" date="2025-08" db="UniProtKB">
        <authorList>
            <consortium name="RefSeq"/>
        </authorList>
    </citation>
    <scope>IDENTIFICATION</scope>
    <source>
        <tissue evidence="17">Muscle</tissue>
    </source>
</reference>
<evidence type="ECO:0000256" key="8">
    <source>
        <dbReference type="ARBA" id="ARBA00051243"/>
    </source>
</evidence>
<accession>A0ABM1SJG2</accession>
<keyword evidence="2" id="KW-0808">Transferase</keyword>
<keyword evidence="6" id="KW-0829">Tyrosine-protein kinase</keyword>
<feature type="disulfide bond" evidence="9">
    <location>
        <begin position="98"/>
        <end position="110"/>
    </location>
</feature>
<evidence type="ECO:0000256" key="3">
    <source>
        <dbReference type="ARBA" id="ARBA00022741"/>
    </source>
</evidence>
<dbReference type="Gene3D" id="1.10.510.10">
    <property type="entry name" value="Transferase(Phosphotransferase) domain 1"/>
    <property type="match status" value="1"/>
</dbReference>
<comment type="catalytic activity">
    <reaction evidence="8 11">
        <text>L-tyrosyl-[protein] + ATP = O-phospho-L-tyrosyl-[protein] + ADP + H(+)</text>
        <dbReference type="Rhea" id="RHEA:10596"/>
        <dbReference type="Rhea" id="RHEA-COMP:10136"/>
        <dbReference type="Rhea" id="RHEA-COMP:20101"/>
        <dbReference type="ChEBI" id="CHEBI:15378"/>
        <dbReference type="ChEBI" id="CHEBI:30616"/>
        <dbReference type="ChEBI" id="CHEBI:46858"/>
        <dbReference type="ChEBI" id="CHEBI:61978"/>
        <dbReference type="ChEBI" id="CHEBI:456216"/>
        <dbReference type="EC" id="2.7.10.1"/>
    </reaction>
</comment>
<evidence type="ECO:0000256" key="10">
    <source>
        <dbReference type="PROSITE-ProRule" id="PRU10141"/>
    </source>
</evidence>
<keyword evidence="7 9" id="KW-1015">Disulfide bond</keyword>
<comment type="subcellular location">
    <subcellularLocation>
        <location evidence="1">Cell membrane</location>
        <topology evidence="1">Single-pass type I membrane protein</topology>
    </subcellularLocation>
</comment>
<dbReference type="CDD" id="cd00112">
    <property type="entry name" value="LDLa"/>
    <property type="match status" value="1"/>
</dbReference>
<dbReference type="CDD" id="cd06263">
    <property type="entry name" value="MAM"/>
    <property type="match status" value="1"/>
</dbReference>
<keyword evidence="11" id="KW-0675">Receptor</keyword>
<dbReference type="PROSITE" id="PS00109">
    <property type="entry name" value="PROTEIN_KINASE_TYR"/>
    <property type="match status" value="1"/>
</dbReference>
<dbReference type="Pfam" id="PF07714">
    <property type="entry name" value="PK_Tyr_Ser-Thr"/>
    <property type="match status" value="1"/>
</dbReference>
<evidence type="ECO:0000256" key="5">
    <source>
        <dbReference type="ARBA" id="ARBA00022840"/>
    </source>
</evidence>
<dbReference type="Proteomes" id="UP000694941">
    <property type="component" value="Unplaced"/>
</dbReference>
<dbReference type="SUPFAM" id="SSF56112">
    <property type="entry name" value="Protein kinase-like (PK-like)"/>
    <property type="match status" value="1"/>
</dbReference>
<dbReference type="SMART" id="SM00192">
    <property type="entry name" value="LDLa"/>
    <property type="match status" value="1"/>
</dbReference>
<evidence type="ECO:0000256" key="2">
    <source>
        <dbReference type="ARBA" id="ARBA00022679"/>
    </source>
</evidence>
<dbReference type="SMART" id="SM00219">
    <property type="entry name" value="TyrKc"/>
    <property type="match status" value="1"/>
</dbReference>
<dbReference type="Pfam" id="PF00629">
    <property type="entry name" value="MAM"/>
    <property type="match status" value="2"/>
</dbReference>
<keyword evidence="11 13" id="KW-0812">Transmembrane</keyword>
<proteinExistence type="inferred from homology"/>